<dbReference type="RefSeq" id="WP_010694393.1">
    <property type="nucleotide sequence ID" value="NZ_CP061007.1"/>
</dbReference>
<protein>
    <submittedName>
        <fullName evidence="6">Peptide/nickel transport system ATP-binding protein</fullName>
    </submittedName>
</protein>
<keyword evidence="2" id="KW-0813">Transport</keyword>
<dbReference type="Proteomes" id="UP000233786">
    <property type="component" value="Unassembled WGS sequence"/>
</dbReference>
<evidence type="ECO:0000259" key="5">
    <source>
        <dbReference type="PROSITE" id="PS50893"/>
    </source>
</evidence>
<keyword evidence="7" id="KW-1185">Reference proteome</keyword>
<dbReference type="InterPro" id="IPR003593">
    <property type="entry name" value="AAA+_ATPase"/>
</dbReference>
<dbReference type="GO" id="GO:0055085">
    <property type="term" value="P:transmembrane transport"/>
    <property type="evidence" value="ECO:0007669"/>
    <property type="project" value="UniProtKB-ARBA"/>
</dbReference>
<dbReference type="InterPro" id="IPR003439">
    <property type="entry name" value="ABC_transporter-like_ATP-bd"/>
</dbReference>
<keyword evidence="4 6" id="KW-0067">ATP-binding</keyword>
<dbReference type="InterPro" id="IPR027417">
    <property type="entry name" value="P-loop_NTPase"/>
</dbReference>
<dbReference type="SMART" id="SM00382">
    <property type="entry name" value="AAA"/>
    <property type="match status" value="2"/>
</dbReference>
<dbReference type="Gene3D" id="3.40.50.300">
    <property type="entry name" value="P-loop containing nucleotide triphosphate hydrolases"/>
    <property type="match status" value="2"/>
</dbReference>
<dbReference type="GO" id="GO:0005524">
    <property type="term" value="F:ATP binding"/>
    <property type="evidence" value="ECO:0007669"/>
    <property type="project" value="UniProtKB-KW"/>
</dbReference>
<comment type="similarity">
    <text evidence="1">Belongs to the ABC transporter superfamily.</text>
</comment>
<dbReference type="CDD" id="cd03257">
    <property type="entry name" value="ABC_NikE_OppD_transporters"/>
    <property type="match status" value="1"/>
</dbReference>
<evidence type="ECO:0000256" key="4">
    <source>
        <dbReference type="ARBA" id="ARBA00022840"/>
    </source>
</evidence>
<keyword evidence="3" id="KW-0547">Nucleotide-binding</keyword>
<dbReference type="GO" id="GO:0016887">
    <property type="term" value="F:ATP hydrolysis activity"/>
    <property type="evidence" value="ECO:0007669"/>
    <property type="project" value="InterPro"/>
</dbReference>
<gene>
    <name evidence="6" type="ORF">A8926_1922</name>
</gene>
<evidence type="ECO:0000256" key="3">
    <source>
        <dbReference type="ARBA" id="ARBA00022741"/>
    </source>
</evidence>
<organism evidence="6 7">
    <name type="scientific">Saccharopolyspora spinosa</name>
    <dbReference type="NCBI Taxonomy" id="60894"/>
    <lineage>
        <taxon>Bacteria</taxon>
        <taxon>Bacillati</taxon>
        <taxon>Actinomycetota</taxon>
        <taxon>Actinomycetes</taxon>
        <taxon>Pseudonocardiales</taxon>
        <taxon>Pseudonocardiaceae</taxon>
        <taxon>Saccharopolyspora</taxon>
    </lineage>
</organism>
<dbReference type="STRING" id="994479.GCA_000194155_02152"/>
<evidence type="ECO:0000313" key="7">
    <source>
        <dbReference type="Proteomes" id="UP000233786"/>
    </source>
</evidence>
<evidence type="ECO:0000256" key="1">
    <source>
        <dbReference type="ARBA" id="ARBA00005417"/>
    </source>
</evidence>
<feature type="domain" description="ABC transporter" evidence="5">
    <location>
        <begin position="233"/>
        <end position="467"/>
    </location>
</feature>
<dbReference type="OrthoDB" id="3169708at2"/>
<proteinExistence type="inferred from homology"/>
<dbReference type="PANTHER" id="PTHR43776">
    <property type="entry name" value="TRANSPORT ATP-BINDING PROTEIN"/>
    <property type="match status" value="1"/>
</dbReference>
<evidence type="ECO:0000313" key="6">
    <source>
        <dbReference type="EMBL" id="PKW14315.1"/>
    </source>
</evidence>
<dbReference type="PROSITE" id="PS00211">
    <property type="entry name" value="ABC_TRANSPORTER_1"/>
    <property type="match status" value="1"/>
</dbReference>
<feature type="domain" description="ABC transporter" evidence="5">
    <location>
        <begin position="2"/>
        <end position="232"/>
    </location>
</feature>
<sequence length="478" mass="50195">MIANVDALRVEAGGRAVLDGVDLTIGEGEAVGLVGPSGCGKTTLALALLGHLHDGATHVSGQAFVDGRPMLPKPPPRVRGHLIGYLGQDPGLGLTPYLRVDAALKLAGAADVSEALDRVGLPGRLARRYPHQLSGGQQQRVALAFALARSPRLLVLDEPTAALDVMARAEVLAELRRLRDNGVALLWISHDHGALGQLVDRTLALRHGRIASAPEPVAGVVRRPSTQDGEPVLTATAISARHGRTQVLRDVDLTVHAGECLAVLGVSGAGKSTLARCLAGLHRPASGTTALAGTTLAGDVRGRSRDERARVQLVPQNPAESLHPRQTVRTALLRPLKVLRKQQHGVDELLAAVGLPAKLADRLPGELSGGQRQRVALARALAARPKVLVCDEITSALDPRARAEVLALLDDLRRERGLAIVFITHDAAVAAAISDRVLVLAEGRVLAHGGTDELLARPDDLPSLLALGRPTAEDPCKI</sequence>
<dbReference type="Pfam" id="PF00005">
    <property type="entry name" value="ABC_tran"/>
    <property type="match status" value="2"/>
</dbReference>
<dbReference type="PANTHER" id="PTHR43776:SF7">
    <property type="entry name" value="D,D-DIPEPTIDE TRANSPORT ATP-BINDING PROTEIN DDPF-RELATED"/>
    <property type="match status" value="1"/>
</dbReference>
<dbReference type="PROSITE" id="PS50893">
    <property type="entry name" value="ABC_TRANSPORTER_2"/>
    <property type="match status" value="2"/>
</dbReference>
<accession>A0A2N3XUI3</accession>
<dbReference type="AlphaFoldDB" id="A0A2N3XUI3"/>
<dbReference type="EMBL" id="PJNB01000001">
    <property type="protein sequence ID" value="PKW14315.1"/>
    <property type="molecule type" value="Genomic_DNA"/>
</dbReference>
<dbReference type="InterPro" id="IPR017871">
    <property type="entry name" value="ABC_transporter-like_CS"/>
</dbReference>
<evidence type="ECO:0000256" key="2">
    <source>
        <dbReference type="ARBA" id="ARBA00022448"/>
    </source>
</evidence>
<dbReference type="SUPFAM" id="SSF52540">
    <property type="entry name" value="P-loop containing nucleoside triphosphate hydrolases"/>
    <property type="match status" value="2"/>
</dbReference>
<name>A0A2N3XUI3_SACSN</name>
<comment type="caution">
    <text evidence="6">The sequence shown here is derived from an EMBL/GenBank/DDBJ whole genome shotgun (WGS) entry which is preliminary data.</text>
</comment>
<dbReference type="InterPro" id="IPR050319">
    <property type="entry name" value="ABC_transp_ATP-bind"/>
</dbReference>
<reference evidence="6" key="1">
    <citation type="submission" date="2017-12" db="EMBL/GenBank/DDBJ databases">
        <title>Sequencing the genomes of 1000 Actinobacteria strains.</title>
        <authorList>
            <person name="Klenk H.-P."/>
        </authorList>
    </citation>
    <scope>NUCLEOTIDE SEQUENCE [LARGE SCALE GENOMIC DNA]</scope>
    <source>
        <strain evidence="6">DSM 44228</strain>
    </source>
</reference>